<evidence type="ECO:0000313" key="2">
    <source>
        <dbReference type="EMBL" id="KAL2543015.1"/>
    </source>
</evidence>
<dbReference type="SUPFAM" id="SSF49599">
    <property type="entry name" value="TRAF domain-like"/>
    <property type="match status" value="4"/>
</dbReference>
<evidence type="ECO:0000313" key="3">
    <source>
        <dbReference type="Proteomes" id="UP001604336"/>
    </source>
</evidence>
<feature type="domain" description="MATH" evidence="1">
    <location>
        <begin position="466"/>
        <end position="593"/>
    </location>
</feature>
<dbReference type="PROSITE" id="PS50144">
    <property type="entry name" value="MATH"/>
    <property type="match status" value="3"/>
</dbReference>
<dbReference type="PANTHER" id="PTHR46162:SF40">
    <property type="entry name" value="TRAF-LIKE FAMILY PROTEIN"/>
    <property type="match status" value="1"/>
</dbReference>
<feature type="domain" description="MATH" evidence="1">
    <location>
        <begin position="306"/>
        <end position="445"/>
    </location>
</feature>
<accession>A0ABD1W024</accession>
<protein>
    <submittedName>
        <fullName evidence="2">TRAF-like family protein</fullName>
    </submittedName>
</protein>
<dbReference type="InterPro" id="IPR002083">
    <property type="entry name" value="MATH/TRAF_dom"/>
</dbReference>
<dbReference type="Pfam" id="PF22486">
    <property type="entry name" value="MATH_2"/>
    <property type="match status" value="3"/>
</dbReference>
<name>A0ABD1W024_9LAMI</name>
<dbReference type="Proteomes" id="UP001604336">
    <property type="component" value="Unassembled WGS sequence"/>
</dbReference>
<dbReference type="Gene3D" id="2.60.210.10">
    <property type="entry name" value="Apoptosis, Tumor Necrosis Factor Receptor Associated Protein 2, Chain A"/>
    <property type="match status" value="3"/>
</dbReference>
<comment type="caution">
    <text evidence="2">The sequence shown here is derived from an EMBL/GenBank/DDBJ whole genome shotgun (WGS) entry which is preliminary data.</text>
</comment>
<sequence>MQLAGLGIMKRSRKDKIIPNSNEELETLRVMRNQRPAHYTLKIESFSQLQEMVTRCPVPKYESANFSVGGYEWRLSLYPNGDSKRNGNGYISLYLVLAEESNLPFGAEVIVLFRLFVYNHSHDKYLVVQDASETMGRFNAVKHERGFSQLLDLSTFKDAASGYLRKDSCIFGAEVFVIECTDKGERLSFVRSPVYNSNFTWSIKNFSREKRDYIKSDVFSSGGHKCTSNGGEGSLRFSLLAVANFSTPIIVDYIASATTSELTYIGEDGREQLAGSGIMKRSRKDTIIPNSNEELETLRVMRNQRPAHYTLKIESFSQLQEMLTWCPVPKYESANFSVGGYKWRLSLYPNGDSKRNGNGYISLYLVLAEESTLPFGAEVIVLFRLFVYNHSHDKYLVVQDASETMGRFNAVKRECGFSQLLGLSTFKDAGTGYLLEDSCIFGAEVFVIECTDKGESLSIMKNPSYNSNFKWMIKNFSREKRDYIKSDVFSSGGHKWCLTLYPKGHISVKGTSFSFFLNLEDHLNLMPRQKFLVKFELRVKNQLTSCYRRGAGSGWFSSTSPSYGWVNFMPLCYLNDGSKGFVVKDNLVAEGQILLTSTSKHC</sequence>
<dbReference type="CDD" id="cd00121">
    <property type="entry name" value="MATH"/>
    <property type="match status" value="3"/>
</dbReference>
<evidence type="ECO:0000259" key="1">
    <source>
        <dbReference type="PROSITE" id="PS50144"/>
    </source>
</evidence>
<organism evidence="2 3">
    <name type="scientific">Abeliophyllum distichum</name>
    <dbReference type="NCBI Taxonomy" id="126358"/>
    <lineage>
        <taxon>Eukaryota</taxon>
        <taxon>Viridiplantae</taxon>
        <taxon>Streptophyta</taxon>
        <taxon>Embryophyta</taxon>
        <taxon>Tracheophyta</taxon>
        <taxon>Spermatophyta</taxon>
        <taxon>Magnoliopsida</taxon>
        <taxon>eudicotyledons</taxon>
        <taxon>Gunneridae</taxon>
        <taxon>Pentapetalae</taxon>
        <taxon>asterids</taxon>
        <taxon>lamiids</taxon>
        <taxon>Lamiales</taxon>
        <taxon>Oleaceae</taxon>
        <taxon>Forsythieae</taxon>
        <taxon>Abeliophyllum</taxon>
    </lineage>
</organism>
<feature type="domain" description="MATH" evidence="1">
    <location>
        <begin position="36"/>
        <end position="175"/>
    </location>
</feature>
<gene>
    <name evidence="2" type="ORF">Adt_03993</name>
</gene>
<dbReference type="SMART" id="SM00061">
    <property type="entry name" value="MATH"/>
    <property type="match status" value="3"/>
</dbReference>
<keyword evidence="3" id="KW-1185">Reference proteome</keyword>
<dbReference type="PANTHER" id="PTHR46162">
    <property type="entry name" value="TRAF-LIKE FAMILY PROTEIN"/>
    <property type="match status" value="1"/>
</dbReference>
<dbReference type="EMBL" id="JBFOLK010000001">
    <property type="protein sequence ID" value="KAL2543015.1"/>
    <property type="molecule type" value="Genomic_DNA"/>
</dbReference>
<proteinExistence type="predicted"/>
<dbReference type="InterPro" id="IPR008974">
    <property type="entry name" value="TRAF-like"/>
</dbReference>
<reference evidence="3" key="1">
    <citation type="submission" date="2024-07" db="EMBL/GenBank/DDBJ databases">
        <title>Two chromosome-level genome assemblies of Korean endemic species Abeliophyllum distichum and Forsythia ovata (Oleaceae).</title>
        <authorList>
            <person name="Jang H."/>
        </authorList>
    </citation>
    <scope>NUCLEOTIDE SEQUENCE [LARGE SCALE GENOMIC DNA]</scope>
</reference>
<dbReference type="AlphaFoldDB" id="A0ABD1W024"/>